<dbReference type="AlphaFoldDB" id="A0A1F6CJR8"/>
<dbReference type="Proteomes" id="UP000178370">
    <property type="component" value="Unassembled WGS sequence"/>
</dbReference>
<sequence>MPSQETQQKEEVVATIVDTPVHPASGTVRLVEADGKAYVRYENYKTINGPDIYVYLSKDLDAKEFVNLGRVRATEGNINYEIPEGVNVSDYRYVLTWCKAFGVLFNSAEIHPGA</sequence>
<organism evidence="2 3">
    <name type="scientific">Candidatus Kaiserbacteria bacterium RIFCSPHIGHO2_01_FULL_54_36</name>
    <dbReference type="NCBI Taxonomy" id="1798482"/>
    <lineage>
        <taxon>Bacteria</taxon>
        <taxon>Candidatus Kaiseribacteriota</taxon>
    </lineage>
</organism>
<evidence type="ECO:0000313" key="2">
    <source>
        <dbReference type="EMBL" id="OGG49486.1"/>
    </source>
</evidence>
<feature type="domain" description="DM13" evidence="1">
    <location>
        <begin position="14"/>
        <end position="111"/>
    </location>
</feature>
<proteinExistence type="predicted"/>
<dbReference type="PROSITE" id="PS51549">
    <property type="entry name" value="DM13"/>
    <property type="match status" value="1"/>
</dbReference>
<protein>
    <recommendedName>
        <fullName evidence="1">DM13 domain-containing protein</fullName>
    </recommendedName>
</protein>
<accession>A0A1F6CJR8</accession>
<dbReference type="EMBL" id="MFKV01000031">
    <property type="protein sequence ID" value="OGG49486.1"/>
    <property type="molecule type" value="Genomic_DNA"/>
</dbReference>
<dbReference type="STRING" id="1798482.A2763_03800"/>
<name>A0A1F6CJR8_9BACT</name>
<evidence type="ECO:0000313" key="3">
    <source>
        <dbReference type="Proteomes" id="UP000178370"/>
    </source>
</evidence>
<evidence type="ECO:0000259" key="1">
    <source>
        <dbReference type="PROSITE" id="PS51549"/>
    </source>
</evidence>
<comment type="caution">
    <text evidence="2">The sequence shown here is derived from an EMBL/GenBank/DDBJ whole genome shotgun (WGS) entry which is preliminary data.</text>
</comment>
<dbReference type="Pfam" id="PF10517">
    <property type="entry name" value="DM13"/>
    <property type="match status" value="1"/>
</dbReference>
<dbReference type="InterPro" id="IPR019545">
    <property type="entry name" value="DM13_domain"/>
</dbReference>
<gene>
    <name evidence="2" type="ORF">A2763_03800</name>
</gene>
<reference evidence="2 3" key="1">
    <citation type="journal article" date="2016" name="Nat. Commun.">
        <title>Thousands of microbial genomes shed light on interconnected biogeochemical processes in an aquifer system.</title>
        <authorList>
            <person name="Anantharaman K."/>
            <person name="Brown C.T."/>
            <person name="Hug L.A."/>
            <person name="Sharon I."/>
            <person name="Castelle C.J."/>
            <person name="Probst A.J."/>
            <person name="Thomas B.C."/>
            <person name="Singh A."/>
            <person name="Wilkins M.J."/>
            <person name="Karaoz U."/>
            <person name="Brodie E.L."/>
            <person name="Williams K.H."/>
            <person name="Hubbard S.S."/>
            <person name="Banfield J.F."/>
        </authorList>
    </citation>
    <scope>NUCLEOTIDE SEQUENCE [LARGE SCALE GENOMIC DNA]</scope>
</reference>